<dbReference type="InterPro" id="IPR012292">
    <property type="entry name" value="Globin/Proto"/>
</dbReference>
<dbReference type="InterPro" id="IPR001486">
    <property type="entry name" value="Hemoglobin_trunc"/>
</dbReference>
<gene>
    <name evidence="5" type="ORF">ACFSRY_02375</name>
</gene>
<accession>A0ABW5IGA8</accession>
<evidence type="ECO:0000256" key="2">
    <source>
        <dbReference type="ARBA" id="ARBA00022617"/>
    </source>
</evidence>
<protein>
    <submittedName>
        <fullName evidence="5">Group III truncated hemoglobin</fullName>
    </submittedName>
</protein>
<dbReference type="InterPro" id="IPR009050">
    <property type="entry name" value="Globin-like_sf"/>
</dbReference>
<keyword evidence="2" id="KW-0349">Heme</keyword>
<reference evidence="6" key="1">
    <citation type="journal article" date="2019" name="Int. J. Syst. Evol. Microbiol.">
        <title>The Global Catalogue of Microorganisms (GCM) 10K type strain sequencing project: providing services to taxonomists for standard genome sequencing and annotation.</title>
        <authorList>
            <consortium name="The Broad Institute Genomics Platform"/>
            <consortium name="The Broad Institute Genome Sequencing Center for Infectious Disease"/>
            <person name="Wu L."/>
            <person name="Ma J."/>
        </authorList>
    </citation>
    <scope>NUCLEOTIDE SEQUENCE [LARGE SCALE GENOMIC DNA]</scope>
    <source>
        <strain evidence="6">KCTC 42498</strain>
    </source>
</reference>
<organism evidence="5 6">
    <name type="scientific">Pontibacter locisalis</name>
    <dbReference type="NCBI Taxonomy" id="1719035"/>
    <lineage>
        <taxon>Bacteria</taxon>
        <taxon>Pseudomonadati</taxon>
        <taxon>Bacteroidota</taxon>
        <taxon>Cytophagia</taxon>
        <taxon>Cytophagales</taxon>
        <taxon>Hymenobacteraceae</taxon>
        <taxon>Pontibacter</taxon>
    </lineage>
</organism>
<dbReference type="EMBL" id="JBHULU010000003">
    <property type="protein sequence ID" value="MFD2512701.1"/>
    <property type="molecule type" value="Genomic_DNA"/>
</dbReference>
<dbReference type="Proteomes" id="UP001597544">
    <property type="component" value="Unassembled WGS sequence"/>
</dbReference>
<evidence type="ECO:0000313" key="6">
    <source>
        <dbReference type="Proteomes" id="UP001597544"/>
    </source>
</evidence>
<evidence type="ECO:0000256" key="4">
    <source>
        <dbReference type="ARBA" id="ARBA00023004"/>
    </source>
</evidence>
<comment type="caution">
    <text evidence="5">The sequence shown here is derived from an EMBL/GenBank/DDBJ whole genome shotgun (WGS) entry which is preliminary data.</text>
</comment>
<evidence type="ECO:0000256" key="1">
    <source>
        <dbReference type="ARBA" id="ARBA00022448"/>
    </source>
</evidence>
<proteinExistence type="predicted"/>
<dbReference type="SUPFAM" id="SSF46458">
    <property type="entry name" value="Globin-like"/>
    <property type="match status" value="1"/>
</dbReference>
<dbReference type="Gene3D" id="1.10.490.10">
    <property type="entry name" value="Globins"/>
    <property type="match status" value="1"/>
</dbReference>
<name>A0ABW5IGA8_9BACT</name>
<keyword evidence="1" id="KW-0813">Transport</keyword>
<keyword evidence="6" id="KW-1185">Reference proteome</keyword>
<evidence type="ECO:0000313" key="5">
    <source>
        <dbReference type="EMBL" id="MFD2512701.1"/>
    </source>
</evidence>
<dbReference type="CDD" id="cd08916">
    <property type="entry name" value="TrHb3_P"/>
    <property type="match status" value="1"/>
</dbReference>
<keyword evidence="4" id="KW-0408">Iron</keyword>
<dbReference type="RefSeq" id="WP_377503074.1">
    <property type="nucleotide sequence ID" value="NZ_JBHULU010000003.1"/>
</dbReference>
<evidence type="ECO:0000256" key="3">
    <source>
        <dbReference type="ARBA" id="ARBA00022723"/>
    </source>
</evidence>
<sequence>MAKRAKNNAILSVFRFKAAYLIMKKDIEGEDDIKLLVDTFYDNVNQDNLLSPIFNSFAKVDWSLHLPVMYNFWSTVLFGSMAYKGQPFPKHLRLPIERTHFSRWTNLFTSTVDELFEGTKAEEAKQKALSIAHVFQLKMEMNGVLKPQ</sequence>
<keyword evidence="3" id="KW-0479">Metal-binding</keyword>
<dbReference type="Pfam" id="PF01152">
    <property type="entry name" value="Bac_globin"/>
    <property type="match status" value="1"/>
</dbReference>